<geneLocation type="plasmid" evidence="1 2">
    <name>unnamed2</name>
</geneLocation>
<dbReference type="KEGG" id="mflu:HZU40_00230"/>
<protein>
    <submittedName>
        <fullName evidence="1">Uncharacterized protein</fullName>
    </submittedName>
</protein>
<accession>A0A7G8P6G5</accession>
<sequence>MPLRRNQPVTAHTARLDGCARRPLPTPLVGGVVFVGGDAENACQSLCVRLGQWILAALDALDDLRGQSSGGPE</sequence>
<evidence type="ECO:0000313" key="2">
    <source>
        <dbReference type="Proteomes" id="UP000515498"/>
    </source>
</evidence>
<name>A0A7G8P6G5_9MYCO</name>
<dbReference type="Proteomes" id="UP000515498">
    <property type="component" value="Plasmid unnamed2"/>
</dbReference>
<dbReference type="RefSeq" id="WP_187095083.1">
    <property type="nucleotide sequence ID" value="NZ_CP059893.1"/>
</dbReference>
<reference evidence="1 2" key="1">
    <citation type="submission" date="2020-07" db="EMBL/GenBank/DDBJ databases">
        <title>Draft genome sequence of four isobutane-metabolizing strains capable of cometabolically degrading diverse ether contaminants.</title>
        <authorList>
            <person name="Chen W."/>
            <person name="Faulkner N."/>
            <person name="Smith C."/>
            <person name="Hyman M."/>
        </authorList>
    </citation>
    <scope>NUCLEOTIDE SEQUENCE [LARGE SCALE GENOMIC DNA]</scope>
    <source>
        <strain evidence="1 2">2A</strain>
        <plasmid evidence="1 2">unnamed2</plasmid>
    </source>
</reference>
<evidence type="ECO:0000313" key="1">
    <source>
        <dbReference type="EMBL" id="QNJ89931.1"/>
    </source>
</evidence>
<dbReference type="AlphaFoldDB" id="A0A7G8P6G5"/>
<organism evidence="1 2">
    <name type="scientific">Mycolicibacterium fluoranthenivorans</name>
    <dbReference type="NCBI Taxonomy" id="258505"/>
    <lineage>
        <taxon>Bacteria</taxon>
        <taxon>Bacillati</taxon>
        <taxon>Actinomycetota</taxon>
        <taxon>Actinomycetes</taxon>
        <taxon>Mycobacteriales</taxon>
        <taxon>Mycobacteriaceae</taxon>
        <taxon>Mycolicibacterium</taxon>
    </lineage>
</organism>
<proteinExistence type="predicted"/>
<gene>
    <name evidence="1" type="ORF">HZU40_00230</name>
</gene>
<dbReference type="EMBL" id="CP059893">
    <property type="protein sequence ID" value="QNJ89931.1"/>
    <property type="molecule type" value="Genomic_DNA"/>
</dbReference>
<keyword evidence="1" id="KW-0614">Plasmid</keyword>